<evidence type="ECO:0000313" key="1">
    <source>
        <dbReference type="EMBL" id="KGQ31258.1"/>
    </source>
</evidence>
<dbReference type="Gene3D" id="1.10.3420.10">
    <property type="entry name" value="putative ntp pyrophosphohydrolase like domain"/>
    <property type="match status" value="1"/>
</dbReference>
<dbReference type="RefSeq" id="WP_018346899.1">
    <property type="nucleotide sequence ID" value="NZ_JPXY01000035.1"/>
</dbReference>
<dbReference type="InterPro" id="IPR033653">
    <property type="entry name" value="NTP-PPase_DR2231-like"/>
</dbReference>
<dbReference type="InterPro" id="IPR023292">
    <property type="entry name" value="NTP_PyroPHydrolase-like_dom_sf"/>
</dbReference>
<dbReference type="EMBL" id="JPXY01000035">
    <property type="protein sequence ID" value="KGQ31258.1"/>
    <property type="molecule type" value="Genomic_DNA"/>
</dbReference>
<dbReference type="GO" id="GO:0016787">
    <property type="term" value="F:hydrolase activity"/>
    <property type="evidence" value="ECO:0007669"/>
    <property type="project" value="UniProtKB-KW"/>
</dbReference>
<protein>
    <submittedName>
        <fullName evidence="1">Phosphoribosyl-ATP pyrophosphohydrolase</fullName>
    </submittedName>
</protein>
<evidence type="ECO:0000313" key="2">
    <source>
        <dbReference type="Proteomes" id="UP000030418"/>
    </source>
</evidence>
<dbReference type="GeneID" id="77264030"/>
<reference evidence="1 2" key="1">
    <citation type="submission" date="2014-08" db="EMBL/GenBank/DDBJ databases">
        <title>Chaperone-usher fimbriae in a diverse selection of Gallibacterium genomes.</title>
        <authorList>
            <person name="Kudirkiene E."/>
            <person name="Bager R.J."/>
            <person name="Johnson T.J."/>
            <person name="Bojesen A.M."/>
        </authorList>
    </citation>
    <scope>NUCLEOTIDE SEQUENCE [LARGE SCALE GENOMIC DNA]</scope>
    <source>
        <strain evidence="1 2">CCM5976</strain>
    </source>
</reference>
<keyword evidence="1" id="KW-0378">Hydrolase</keyword>
<comment type="caution">
    <text evidence="1">The sequence shown here is derived from an EMBL/GenBank/DDBJ whole genome shotgun (WGS) entry which is preliminary data.</text>
</comment>
<sequence length="148" mass="16903">MSHQNELKRTLDWFKEAKPQPNQRDLSTQIGCHFEEVAEMLDALGHTEMAHRLEIIADSYKQNQQTERLQQLTHQQKVEVLDSLADQVVTATGVAYMAGFDFNAAFAEVNASNWSKFENGKAIFDENGKIKKGKNYFKPNLQKFVPEA</sequence>
<gene>
    <name evidence="1" type="ORF">P375_08260</name>
</gene>
<dbReference type="AlphaFoldDB" id="A0A0A2XGJ0"/>
<dbReference type="Proteomes" id="UP000030418">
    <property type="component" value="Unassembled WGS sequence"/>
</dbReference>
<name>A0A0A2XGJ0_9PAST</name>
<dbReference type="CDD" id="cd11530">
    <property type="entry name" value="NTP-PPase_DR2231_like"/>
    <property type="match status" value="1"/>
</dbReference>
<accession>A0A0A2XGJ0</accession>
<proteinExistence type="predicted"/>
<organism evidence="1 2">
    <name type="scientific">Gallibacterium genomosp. 2</name>
    <dbReference type="NCBI Taxonomy" id="155517"/>
    <lineage>
        <taxon>Bacteria</taxon>
        <taxon>Pseudomonadati</taxon>
        <taxon>Pseudomonadota</taxon>
        <taxon>Gammaproteobacteria</taxon>
        <taxon>Pasteurellales</taxon>
        <taxon>Pasteurellaceae</taxon>
        <taxon>Gallibacterium</taxon>
    </lineage>
</organism>
<keyword evidence="2" id="KW-1185">Reference proteome</keyword>